<protein>
    <recommendedName>
        <fullName evidence="2">RRM domain-containing protein</fullName>
    </recommendedName>
</protein>
<keyword evidence="4" id="KW-1185">Reference proteome</keyword>
<evidence type="ECO:0000259" key="2">
    <source>
        <dbReference type="PROSITE" id="PS50102"/>
    </source>
</evidence>
<dbReference type="GO" id="GO:0003723">
    <property type="term" value="F:RNA binding"/>
    <property type="evidence" value="ECO:0007669"/>
    <property type="project" value="UniProtKB-UniRule"/>
</dbReference>
<dbReference type="InterPro" id="IPR035979">
    <property type="entry name" value="RBD_domain_sf"/>
</dbReference>
<keyword evidence="1" id="KW-0694">RNA-binding</keyword>
<evidence type="ECO:0000256" key="1">
    <source>
        <dbReference type="PROSITE-ProRule" id="PRU00176"/>
    </source>
</evidence>
<dbReference type="PROSITE" id="PS50102">
    <property type="entry name" value="RRM"/>
    <property type="match status" value="2"/>
</dbReference>
<dbReference type="Gene3D" id="3.30.70.330">
    <property type="match status" value="3"/>
</dbReference>
<dbReference type="SMART" id="SM00360">
    <property type="entry name" value="RRM"/>
    <property type="match status" value="2"/>
</dbReference>
<evidence type="ECO:0000313" key="4">
    <source>
        <dbReference type="Proteomes" id="UP001374535"/>
    </source>
</evidence>
<evidence type="ECO:0000313" key="3">
    <source>
        <dbReference type="EMBL" id="WVZ15389.1"/>
    </source>
</evidence>
<dbReference type="AlphaFoldDB" id="A0AAQ3NSU5"/>
<name>A0AAQ3NSU5_VIGMU</name>
<dbReference type="EMBL" id="CP144697">
    <property type="protein sequence ID" value="WVZ15389.1"/>
    <property type="molecule type" value="Genomic_DNA"/>
</dbReference>
<dbReference type="PANTHER" id="PTHR15592">
    <property type="entry name" value="MATRIN 3/NUCLEAR PROTEIN 220-RELATED"/>
    <property type="match status" value="1"/>
</dbReference>
<gene>
    <name evidence="3" type="ORF">V8G54_012955</name>
</gene>
<dbReference type="Proteomes" id="UP001374535">
    <property type="component" value="Chromosome 4"/>
</dbReference>
<dbReference type="InterPro" id="IPR012677">
    <property type="entry name" value="Nucleotide-bd_a/b_plait_sf"/>
</dbReference>
<dbReference type="Pfam" id="PF00076">
    <property type="entry name" value="RRM_1"/>
    <property type="match status" value="2"/>
</dbReference>
<dbReference type="InterPro" id="IPR000504">
    <property type="entry name" value="RRM_dom"/>
</dbReference>
<feature type="domain" description="RRM" evidence="2">
    <location>
        <begin position="104"/>
        <end position="184"/>
    </location>
</feature>
<organism evidence="3 4">
    <name type="scientific">Vigna mungo</name>
    <name type="common">Black gram</name>
    <name type="synonym">Phaseolus mungo</name>
    <dbReference type="NCBI Taxonomy" id="3915"/>
    <lineage>
        <taxon>Eukaryota</taxon>
        <taxon>Viridiplantae</taxon>
        <taxon>Streptophyta</taxon>
        <taxon>Embryophyta</taxon>
        <taxon>Tracheophyta</taxon>
        <taxon>Spermatophyta</taxon>
        <taxon>Magnoliopsida</taxon>
        <taxon>eudicotyledons</taxon>
        <taxon>Gunneridae</taxon>
        <taxon>Pentapetalae</taxon>
        <taxon>rosids</taxon>
        <taxon>fabids</taxon>
        <taxon>Fabales</taxon>
        <taxon>Fabaceae</taxon>
        <taxon>Papilionoideae</taxon>
        <taxon>50 kb inversion clade</taxon>
        <taxon>NPAAA clade</taxon>
        <taxon>indigoferoid/millettioid clade</taxon>
        <taxon>Phaseoleae</taxon>
        <taxon>Vigna</taxon>
    </lineage>
</organism>
<proteinExistence type="predicted"/>
<sequence>MASSLRIDETVPASKVVHFRNLPEQCSHEDLIELCSPFGKVVNLLCNVGPNKNQGFAEFEDINEAISMVSNYASSPDRVQLHGRYIYVQYSDRPEIVVTRFAKGNILLVTMEDVKAGDVSIDSMRSVFSEYGFVQKISTFEKNAGFQALIQFADIESASSAKEALDGEKIPRHAELLHFVFNLSLLPDRISDCNFRIAYSGHRDLNIKFQSNRSRDYTDATLPVNQATIARALQPIPRTADNHVLLVSFENMVHDVTLDVLHGGNSPFIDRSSFGFTGHADVATAKAAKNILEGHSIYDDGSCKIHLAYSRHNDINVKPFGEQSRDYSKAEQTVAQIPATAWQNPHATSMNPNAYPYCYMCAPATFPDEAYGYGVGQSNPMVYTTGYLQITPDGIPAFSPQMQPFLGFLPVQPYYYGY</sequence>
<dbReference type="SUPFAM" id="SSF54928">
    <property type="entry name" value="RNA-binding domain, RBD"/>
    <property type="match status" value="2"/>
</dbReference>
<reference evidence="3 4" key="1">
    <citation type="journal article" date="2023" name="Life. Sci Alliance">
        <title>Evolutionary insights into 3D genome organization and epigenetic landscape of Vigna mungo.</title>
        <authorList>
            <person name="Junaid A."/>
            <person name="Singh B."/>
            <person name="Bhatia S."/>
        </authorList>
    </citation>
    <scope>NUCLEOTIDE SEQUENCE [LARGE SCALE GENOMIC DNA]</scope>
    <source>
        <strain evidence="3">Urdbean</strain>
    </source>
</reference>
<feature type="domain" description="RRM" evidence="2">
    <location>
        <begin position="15"/>
        <end position="93"/>
    </location>
</feature>
<accession>A0AAQ3NSU5</accession>